<name>A0A180G9Y8_PUCT1</name>
<gene>
    <name evidence="3" type="ORF">PTTG_28727</name>
</gene>
<evidence type="ECO:0000313" key="4">
    <source>
        <dbReference type="EnsemblFungi" id="PTTG_28727-t43_1-p1"/>
    </source>
</evidence>
<dbReference type="STRING" id="630390.A0A180G9Y8"/>
<proteinExistence type="predicted"/>
<evidence type="ECO:0000313" key="5">
    <source>
        <dbReference type="Proteomes" id="UP000005240"/>
    </source>
</evidence>
<organism evidence="3">
    <name type="scientific">Puccinia triticina (isolate 1-1 / race 1 (BBBD))</name>
    <name type="common">Brown leaf rust fungus</name>
    <dbReference type="NCBI Taxonomy" id="630390"/>
    <lineage>
        <taxon>Eukaryota</taxon>
        <taxon>Fungi</taxon>
        <taxon>Dikarya</taxon>
        <taxon>Basidiomycota</taxon>
        <taxon>Pucciniomycotina</taxon>
        <taxon>Pucciniomycetes</taxon>
        <taxon>Pucciniales</taxon>
        <taxon>Pucciniaceae</taxon>
        <taxon>Puccinia</taxon>
    </lineage>
</organism>
<accession>A0A180G9Y8</accession>
<dbReference type="Gene3D" id="2.60.120.1160">
    <property type="match status" value="1"/>
</dbReference>
<reference evidence="4 5" key="3">
    <citation type="journal article" date="2017" name="G3 (Bethesda)">
        <title>Comparative analysis highlights variable genome content of wheat rusts and divergence of the mating loci.</title>
        <authorList>
            <person name="Cuomo C.A."/>
            <person name="Bakkeren G."/>
            <person name="Khalil H.B."/>
            <person name="Panwar V."/>
            <person name="Joly D."/>
            <person name="Linning R."/>
            <person name="Sakthikumar S."/>
            <person name="Song X."/>
            <person name="Adiconis X."/>
            <person name="Fan L."/>
            <person name="Goldberg J.M."/>
            <person name="Levin J.Z."/>
            <person name="Young S."/>
            <person name="Zeng Q."/>
            <person name="Anikster Y."/>
            <person name="Bruce M."/>
            <person name="Wang M."/>
            <person name="Yin C."/>
            <person name="McCallum B."/>
            <person name="Szabo L.J."/>
            <person name="Hulbert S."/>
            <person name="Chen X."/>
            <person name="Fellers J.P."/>
        </authorList>
    </citation>
    <scope>NUCLEOTIDE SEQUENCE</scope>
    <source>
        <strain evidence="5">Isolate 1-1 / race 1 (BBBD)</strain>
        <strain evidence="4">isolate 1-1 / race 1 (BBBD)</strain>
    </source>
</reference>
<feature type="region of interest" description="Disordered" evidence="1">
    <location>
        <begin position="60"/>
        <end position="175"/>
    </location>
</feature>
<dbReference type="VEuPathDB" id="FungiDB:PTTG_28727"/>
<dbReference type="EMBL" id="ADAS02000132">
    <property type="protein sequence ID" value="OAV89308.1"/>
    <property type="molecule type" value="Genomic_DNA"/>
</dbReference>
<dbReference type="OrthoDB" id="5283326at2759"/>
<feature type="compositionally biased region" description="Polar residues" evidence="1">
    <location>
        <begin position="60"/>
        <end position="83"/>
    </location>
</feature>
<dbReference type="Proteomes" id="UP000005240">
    <property type="component" value="Unassembled WGS sequence"/>
</dbReference>
<dbReference type="AlphaFoldDB" id="A0A180G9Y8"/>
<evidence type="ECO:0000313" key="3">
    <source>
        <dbReference type="EMBL" id="OAV89308.1"/>
    </source>
</evidence>
<feature type="compositionally biased region" description="Polar residues" evidence="1">
    <location>
        <begin position="97"/>
        <end position="120"/>
    </location>
</feature>
<reference evidence="3" key="1">
    <citation type="submission" date="2009-11" db="EMBL/GenBank/DDBJ databases">
        <authorList>
            <consortium name="The Broad Institute Genome Sequencing Platform"/>
            <person name="Ward D."/>
            <person name="Feldgarden M."/>
            <person name="Earl A."/>
            <person name="Young S.K."/>
            <person name="Zeng Q."/>
            <person name="Koehrsen M."/>
            <person name="Alvarado L."/>
            <person name="Berlin A."/>
            <person name="Bochicchio J."/>
            <person name="Borenstein D."/>
            <person name="Chapman S.B."/>
            <person name="Chen Z."/>
            <person name="Engels R."/>
            <person name="Freedman E."/>
            <person name="Gellesch M."/>
            <person name="Goldberg J."/>
            <person name="Griggs A."/>
            <person name="Gujja S."/>
            <person name="Heilman E."/>
            <person name="Heiman D."/>
            <person name="Hepburn T."/>
            <person name="Howarth C."/>
            <person name="Jen D."/>
            <person name="Larson L."/>
            <person name="Lewis B."/>
            <person name="Mehta T."/>
            <person name="Park D."/>
            <person name="Pearson M."/>
            <person name="Roberts A."/>
            <person name="Saif S."/>
            <person name="Shea T."/>
            <person name="Shenoy N."/>
            <person name="Sisk P."/>
            <person name="Stolte C."/>
            <person name="Sykes S."/>
            <person name="Thomson T."/>
            <person name="Walk T."/>
            <person name="White J."/>
            <person name="Yandava C."/>
            <person name="Izard J."/>
            <person name="Baranova O.V."/>
            <person name="Blanton J.M."/>
            <person name="Tanner A.C."/>
            <person name="Dewhirst F.E."/>
            <person name="Haas B."/>
            <person name="Nusbaum C."/>
            <person name="Birren B."/>
        </authorList>
    </citation>
    <scope>NUCLEOTIDE SEQUENCE [LARGE SCALE GENOMIC DNA]</scope>
    <source>
        <strain evidence="3">1-1 BBBD Race 1</strain>
    </source>
</reference>
<reference evidence="4" key="4">
    <citation type="submission" date="2025-05" db="UniProtKB">
        <authorList>
            <consortium name="EnsemblFungi"/>
        </authorList>
    </citation>
    <scope>IDENTIFICATION</scope>
    <source>
        <strain evidence="4">isolate 1-1 / race 1 (BBBD)</strain>
    </source>
</reference>
<dbReference type="InterPro" id="IPR041524">
    <property type="entry name" value="GH131_N"/>
</dbReference>
<feature type="compositionally biased region" description="Low complexity" evidence="1">
    <location>
        <begin position="121"/>
        <end position="146"/>
    </location>
</feature>
<reference evidence="3" key="2">
    <citation type="submission" date="2016-05" db="EMBL/GenBank/DDBJ databases">
        <title>Comparative analysis highlights variable genome content of wheat rusts and divergence of the mating loci.</title>
        <authorList>
            <person name="Cuomo C.A."/>
            <person name="Bakkeren G."/>
            <person name="Szabo L."/>
            <person name="Khalil H."/>
            <person name="Joly D."/>
            <person name="Goldberg J."/>
            <person name="Young S."/>
            <person name="Zeng Q."/>
            <person name="Fellers J."/>
        </authorList>
    </citation>
    <scope>NUCLEOTIDE SEQUENCE [LARGE SCALE GENOMIC DNA]</scope>
    <source>
        <strain evidence="3">1-1 BBBD Race 1</strain>
    </source>
</reference>
<dbReference type="PANTHER" id="PTHR34612:SF2">
    <property type="entry name" value="GLYCOSIDE HYDROLASE 131 CATALYTIC N-TERMINAL DOMAIN-CONTAINING PROTEIN"/>
    <property type="match status" value="1"/>
</dbReference>
<feature type="domain" description="Glycoside hydrolase 131 catalytic N-terminal" evidence="2">
    <location>
        <begin position="182"/>
        <end position="436"/>
    </location>
</feature>
<protein>
    <submittedName>
        <fullName evidence="4">GH131_N domain-containing protein</fullName>
    </submittedName>
</protein>
<dbReference type="EnsemblFungi" id="PTTG_28727-t43_1">
    <property type="protein sequence ID" value="PTTG_28727-t43_1-p1"/>
    <property type="gene ID" value="PTTG_28727"/>
</dbReference>
<evidence type="ECO:0000256" key="1">
    <source>
        <dbReference type="SAM" id="MobiDB-lite"/>
    </source>
</evidence>
<dbReference type="Pfam" id="PF18271">
    <property type="entry name" value="GH131_N"/>
    <property type="match status" value="1"/>
</dbReference>
<keyword evidence="5" id="KW-1185">Reference proteome</keyword>
<evidence type="ECO:0000259" key="2">
    <source>
        <dbReference type="Pfam" id="PF18271"/>
    </source>
</evidence>
<dbReference type="PANTHER" id="PTHR34612">
    <property type="entry name" value="GH131_N DOMAIN-CONTAINING PROTEIN"/>
    <property type="match status" value="1"/>
</dbReference>
<sequence length="541" mass="57304">MGPRAIITSTIFSLAPRRGLDEARSARRPPKRAPTLPTIFAIKATLAAMCLLASLSHQRFPSQRLSSVPGPTSTSGYPNTQPASYGPGGEGHGISSMPAQLSSTPSSQSFPGQLSSTPSGQSLPGQLSSMPSSQSLPGQLSSMPSGQSLPGHPAVQDGAMSAGSPGSAGTGANGGNSYSSRIFDFRLTPYMKSSDLDNPSLSLSKLITYVVKGAASPLQYVSVSPQTSELEIQIRDDSIFAPTGGLQQDGFRQTDVLPAINKATTLSGTIRLDSRAPLALAHGYLLASIELPSGDHVFDIFTGSDFDSQNTAHTPSSNHQTIRVRDLSANTLYSVPLSYNQAYNFAITVDWNSNTLTVYASSGNSPLSKVAGQVRNDPKVLASANRGTGEYHLQIIKFPLPNPQDPVSQRSDVPHHGIREPIRSEAAFFSKVFVTSGSQIEQPSSRCPSAKSNYMLIIFLRARKSATASDFLGSIRKGHVLVRLIEALTRADSGFSIRDFLGASHLTQLHLHCPAGPDTPGASGIHSKTDCCDVLLFQKDG</sequence>